<dbReference type="EMBL" id="JAUSVV010000002">
    <property type="protein sequence ID" value="MDQ0441829.1"/>
    <property type="molecule type" value="Genomic_DNA"/>
</dbReference>
<comment type="caution">
    <text evidence="1">The sequence shown here is derived from an EMBL/GenBank/DDBJ whole genome shotgun (WGS) entry which is preliminary data.</text>
</comment>
<name>A0ABU0HHM4_9HYPH</name>
<dbReference type="RefSeq" id="WP_238248866.1">
    <property type="nucleotide sequence ID" value="NZ_BPQX01000023.1"/>
</dbReference>
<evidence type="ECO:0000313" key="2">
    <source>
        <dbReference type="Proteomes" id="UP001236369"/>
    </source>
</evidence>
<protein>
    <submittedName>
        <fullName evidence="1">Uncharacterized protein</fullName>
    </submittedName>
</protein>
<keyword evidence="2" id="KW-1185">Reference proteome</keyword>
<organism evidence="1 2">
    <name type="scientific">Methylobacterium persicinum</name>
    <dbReference type="NCBI Taxonomy" id="374426"/>
    <lineage>
        <taxon>Bacteria</taxon>
        <taxon>Pseudomonadati</taxon>
        <taxon>Pseudomonadota</taxon>
        <taxon>Alphaproteobacteria</taxon>
        <taxon>Hyphomicrobiales</taxon>
        <taxon>Methylobacteriaceae</taxon>
        <taxon>Methylobacterium</taxon>
    </lineage>
</organism>
<gene>
    <name evidence="1" type="ORF">QO016_001312</name>
</gene>
<dbReference type="Proteomes" id="UP001236369">
    <property type="component" value="Unassembled WGS sequence"/>
</dbReference>
<proteinExistence type="predicted"/>
<sequence>MAEQTTEQTYYGLTLAQHRERIKKLGAEKGLQGEHLERITAKALEMLPTIRLDESSHR</sequence>
<accession>A0ABU0HHM4</accession>
<evidence type="ECO:0000313" key="1">
    <source>
        <dbReference type="EMBL" id="MDQ0441829.1"/>
    </source>
</evidence>
<reference evidence="1 2" key="1">
    <citation type="submission" date="2023-07" db="EMBL/GenBank/DDBJ databases">
        <title>Genomic Encyclopedia of Type Strains, Phase IV (KMG-IV): sequencing the most valuable type-strain genomes for metagenomic binning, comparative biology and taxonomic classification.</title>
        <authorList>
            <person name="Goeker M."/>
        </authorList>
    </citation>
    <scope>NUCLEOTIDE SEQUENCE [LARGE SCALE GENOMIC DNA]</scope>
    <source>
        <strain evidence="1 2">DSM 19562</strain>
    </source>
</reference>